<dbReference type="EMBL" id="WHLY01000002">
    <property type="protein sequence ID" value="MPR34317.1"/>
    <property type="molecule type" value="Genomic_DNA"/>
</dbReference>
<dbReference type="AlphaFoldDB" id="A0A7C9BI51"/>
<evidence type="ECO:0000313" key="3">
    <source>
        <dbReference type="Proteomes" id="UP000479293"/>
    </source>
</evidence>
<dbReference type="Pfam" id="PF07878">
    <property type="entry name" value="RHH_5"/>
    <property type="match status" value="1"/>
</dbReference>
<accession>A0A7C9BI51</accession>
<dbReference type="RefSeq" id="WP_152760425.1">
    <property type="nucleotide sequence ID" value="NZ_WHLY01000002.1"/>
</dbReference>
<dbReference type="InterPro" id="IPR010985">
    <property type="entry name" value="Ribbon_hlx_hlx"/>
</dbReference>
<dbReference type="SUPFAM" id="SSF47598">
    <property type="entry name" value="Ribbon-helix-helix"/>
    <property type="match status" value="1"/>
</dbReference>
<dbReference type="GO" id="GO:0006355">
    <property type="term" value="P:regulation of DNA-templated transcription"/>
    <property type="evidence" value="ECO:0007669"/>
    <property type="project" value="InterPro"/>
</dbReference>
<keyword evidence="2" id="KW-0238">DNA-binding</keyword>
<evidence type="ECO:0000259" key="1">
    <source>
        <dbReference type="Pfam" id="PF07878"/>
    </source>
</evidence>
<evidence type="ECO:0000313" key="2">
    <source>
        <dbReference type="EMBL" id="MPR34317.1"/>
    </source>
</evidence>
<name>A0A7C9BI51_9BACT</name>
<sequence>MAEKKAFVLRVSPELLKELEAWAQEDFRSVNGQIEFLLSDALRKRRRTRGKDGEK</sequence>
<gene>
    <name evidence="2" type="ORF">GBK04_13360</name>
</gene>
<dbReference type="InterPro" id="IPR012869">
    <property type="entry name" value="RHH_5"/>
</dbReference>
<feature type="domain" description="CopG-like ribbon-helix-helix" evidence="1">
    <location>
        <begin position="12"/>
        <end position="45"/>
    </location>
</feature>
<organism evidence="2 3">
    <name type="scientific">Salmonirosea aquatica</name>
    <dbReference type="NCBI Taxonomy" id="2654236"/>
    <lineage>
        <taxon>Bacteria</taxon>
        <taxon>Pseudomonadati</taxon>
        <taxon>Bacteroidota</taxon>
        <taxon>Cytophagia</taxon>
        <taxon>Cytophagales</taxon>
        <taxon>Spirosomataceae</taxon>
        <taxon>Salmonirosea</taxon>
    </lineage>
</organism>
<dbReference type="Proteomes" id="UP000479293">
    <property type="component" value="Unassembled WGS sequence"/>
</dbReference>
<keyword evidence="3" id="KW-1185">Reference proteome</keyword>
<dbReference type="Gene3D" id="1.10.1220.10">
    <property type="entry name" value="Met repressor-like"/>
    <property type="match status" value="1"/>
</dbReference>
<dbReference type="InterPro" id="IPR013321">
    <property type="entry name" value="Arc_rbn_hlx_hlx"/>
</dbReference>
<reference evidence="2 3" key="1">
    <citation type="submission" date="2019-10" db="EMBL/GenBank/DDBJ databases">
        <title>Draft Genome Sequence of Cytophagaceae sp. SJW1-29.</title>
        <authorList>
            <person name="Choi A."/>
        </authorList>
    </citation>
    <scope>NUCLEOTIDE SEQUENCE [LARGE SCALE GENOMIC DNA]</scope>
    <source>
        <strain evidence="2 3">SJW1-29</strain>
    </source>
</reference>
<comment type="caution">
    <text evidence="2">The sequence shown here is derived from an EMBL/GenBank/DDBJ whole genome shotgun (WGS) entry which is preliminary data.</text>
</comment>
<proteinExistence type="predicted"/>
<dbReference type="GO" id="GO:0003677">
    <property type="term" value="F:DNA binding"/>
    <property type="evidence" value="ECO:0007669"/>
    <property type="project" value="UniProtKB-KW"/>
</dbReference>
<protein>
    <submittedName>
        <fullName evidence="2">Arc family DNA-binding protein</fullName>
    </submittedName>
</protein>